<proteinExistence type="predicted"/>
<evidence type="ECO:0000313" key="2">
    <source>
        <dbReference type="Proteomes" id="UP001173802"/>
    </source>
</evidence>
<evidence type="ECO:0000313" key="1">
    <source>
        <dbReference type="EMBL" id="MDL0081297.1"/>
    </source>
</evidence>
<organism evidence="1 2">
    <name type="scientific">Helicobacter zhangjianzhongii</name>
    <dbReference type="NCBI Taxonomy" id="2974574"/>
    <lineage>
        <taxon>Bacteria</taxon>
        <taxon>Pseudomonadati</taxon>
        <taxon>Campylobacterota</taxon>
        <taxon>Epsilonproteobacteria</taxon>
        <taxon>Campylobacterales</taxon>
        <taxon>Helicobacteraceae</taxon>
        <taxon>Helicobacter</taxon>
    </lineage>
</organism>
<gene>
    <name evidence="1" type="ORF">NYG90_01135</name>
</gene>
<accession>A0ACC6FQC4</accession>
<name>A0ACC6FQC4_9HELI</name>
<dbReference type="EMBL" id="JANURN010000001">
    <property type="protein sequence ID" value="MDL0081297.1"/>
    <property type="molecule type" value="Genomic_DNA"/>
</dbReference>
<sequence>MYKRLDIASNIKTYQVYFCENTDFVAKLAGLDNVLFMVDSRVYELYKHSALAPIVDKPLILLEIDENHKSLDYVATLYEKIMHFAPKKNIHLISIGGGITQDITGFIASSLYRGVKWSFIPTTLLAQTDSCIGAKTSLNFASYKNLIGTFFPPDSIYIYAPFINTLDRVDVYSGIGEMAKFHLLCGRDKARDFAAILPKLTSDERVLLETIYFCLQVKQGYIEEDEFDTGRRNLLNFGHCFGHALESSTNFALPHGLAVVVGMLLANRVSKKRGLLSQDEEAYIASNVLYPLLACEIPKLNVESTLTAMAKDKKNTASDNRLPLIMLANTHAQISPPPPRCVRDEYVFSKVNDVEVSLAQEVLAEIWNEWQAL</sequence>
<dbReference type="Proteomes" id="UP001173802">
    <property type="component" value="Unassembled WGS sequence"/>
</dbReference>
<protein>
    <submittedName>
        <fullName evidence="1">Uncharacterized protein</fullName>
    </submittedName>
</protein>
<comment type="caution">
    <text evidence="1">The sequence shown here is derived from an EMBL/GenBank/DDBJ whole genome shotgun (WGS) entry which is preliminary data.</text>
</comment>
<reference evidence="1 2" key="1">
    <citation type="journal article" date="2023" name="Microorganisms">
        <title>Isolation and Genomic Characteristics of Cat-Borne Campylobacter felis sp. nov. and Sheep-Borne Campylobacter ovis sp. nov.</title>
        <authorList>
            <person name="Wang H."/>
            <person name="Li Y."/>
            <person name="Gu Y."/>
            <person name="Zhou G."/>
            <person name="Chen X."/>
            <person name="Zhang X."/>
            <person name="Shao Z."/>
            <person name="Zhang J."/>
            <person name="Zhang M."/>
        </authorList>
    </citation>
    <scope>NUCLEOTIDE SEQUENCE [LARGE SCALE GENOMIC DNA]</scope>
    <source>
        <strain evidence="1 2">XJK30-2</strain>
    </source>
</reference>
<keyword evidence="2" id="KW-1185">Reference proteome</keyword>